<dbReference type="InterPro" id="IPR003385">
    <property type="entry name" value="Glyco_hydro_77"/>
</dbReference>
<dbReference type="Proteomes" id="UP000243525">
    <property type="component" value="Unassembled WGS sequence"/>
</dbReference>
<evidence type="ECO:0000256" key="6">
    <source>
        <dbReference type="ARBA" id="ARBA00022490"/>
    </source>
</evidence>
<keyword evidence="9" id="KW-0119">Carbohydrate metabolism</keyword>
<comment type="similarity">
    <text evidence="3">Belongs to the disproportionating enzyme family.</text>
</comment>
<evidence type="ECO:0000256" key="2">
    <source>
        <dbReference type="ARBA" id="ARBA00004496"/>
    </source>
</evidence>
<dbReference type="GO" id="GO:0005975">
    <property type="term" value="P:carbohydrate metabolic process"/>
    <property type="evidence" value="ECO:0007669"/>
    <property type="project" value="InterPro"/>
</dbReference>
<dbReference type="Gene3D" id="3.20.20.80">
    <property type="entry name" value="Glycosidases"/>
    <property type="match status" value="2"/>
</dbReference>
<dbReference type="PANTHER" id="PTHR32518">
    <property type="match status" value="1"/>
</dbReference>
<evidence type="ECO:0000313" key="14">
    <source>
        <dbReference type="Proteomes" id="UP000243525"/>
    </source>
</evidence>
<sequence>MKLIFKLHYNTTPGQQLFLSGSAEALGEWQTEQAIPLYSIGNGFWEIAIDCPASTKRLEYKYFMLDTGGRLHWEWGNNHFIDLNKYHHPLLELADQWKNPSPAEKVFYSDTFSGVIMKPGKNKAAVNWIEKEKILQFRISVPRINGNYKLCMLGNQEVMGNWNESQPLLMEFGDDFPVWTVQVDAENLKFPVHYKYGIWDLQAGKLKTVEEGFDRELNALTSQGESFAFIKTDNNFRYPLGNWKGAGVAVPVFSLRSRTSFGVGDFGDLFKLIDWAKSVGLKMVQILPVNETVASHNWLDSYPYKSISVMALHPIYLNLEKMGQLNNLRVQEEFTTHGARLNLETHVDYPEVHRLKSRYYKLIFDQDGEKLFNSSSFKKFFAANKDWLVPYAAFVYLRDQFKTPDFRQWGDFRRYDRYKIEALSEPGAPSRDDVVVHYFIQYHLDKQLKEATSHARKNGLILKGDIPIGISPNSVEAWMEPHLFNLDAQAGAPPDDFAIKGQNWGFPTYNWEEMARDNYAWWIRRMQKMAEYFDTYRIDHILGFFRIWEVPGDAVEALLGHFNPALPLTADEIQQFGVQFDYERFTQPYIRYHLLVEQFGEQTESVIQQYLEDLGDQKYRLKEEFNTQQKINAHFLNGIEEEQLEIDKLRLRNGLFDLVANVILVSTGHNQWHPRIAMTQTSSFAELDFWSQERLRTLYDHYFYRRHEDFWYQKGMEKLPAITSVGNLLVCGEDLGMIPACVPKAMTELNILSLEIQRMPKDPKKQFAHPADAPYLSVCTTSTHDMSTIRGWWEEDHELSQLFYNQELGNWGTAPYFAEPDICRQIITQHLHSPAIWTTFPIQDLLAMDGQLRWDKTQEEQINLPANVRHKWRYRMKQSIEELKQAQHFNDLLKDLLNASGRNSDY</sequence>
<feature type="domain" description="CBM20" evidence="12">
    <location>
        <begin position="1"/>
        <end position="99"/>
    </location>
</feature>
<keyword evidence="6" id="KW-0963">Cytoplasm</keyword>
<evidence type="ECO:0000256" key="8">
    <source>
        <dbReference type="ARBA" id="ARBA00022679"/>
    </source>
</evidence>
<organism evidence="13 14">
    <name type="scientific">Mangrovibacterium marinum</name>
    <dbReference type="NCBI Taxonomy" id="1639118"/>
    <lineage>
        <taxon>Bacteria</taxon>
        <taxon>Pseudomonadati</taxon>
        <taxon>Bacteroidota</taxon>
        <taxon>Bacteroidia</taxon>
        <taxon>Marinilabiliales</taxon>
        <taxon>Prolixibacteraceae</taxon>
        <taxon>Mangrovibacterium</taxon>
    </lineage>
</organism>
<evidence type="ECO:0000256" key="5">
    <source>
        <dbReference type="ARBA" id="ARBA00020295"/>
    </source>
</evidence>
<dbReference type="PROSITE" id="PS51166">
    <property type="entry name" value="CBM20"/>
    <property type="match status" value="2"/>
</dbReference>
<evidence type="ECO:0000256" key="11">
    <source>
        <dbReference type="ARBA" id="ARBA00031501"/>
    </source>
</evidence>
<dbReference type="InterPro" id="IPR002044">
    <property type="entry name" value="CBM20"/>
</dbReference>
<dbReference type="GO" id="GO:0004134">
    <property type="term" value="F:4-alpha-glucanotransferase activity"/>
    <property type="evidence" value="ECO:0007669"/>
    <property type="project" value="UniProtKB-EC"/>
</dbReference>
<keyword evidence="7" id="KW-0328">Glycosyltransferase</keyword>
<dbReference type="GO" id="GO:2001070">
    <property type="term" value="F:starch binding"/>
    <property type="evidence" value="ECO:0007669"/>
    <property type="project" value="InterPro"/>
</dbReference>
<evidence type="ECO:0000256" key="1">
    <source>
        <dbReference type="ARBA" id="ARBA00000439"/>
    </source>
</evidence>
<accession>A0A2T5BX16</accession>
<evidence type="ECO:0000256" key="10">
    <source>
        <dbReference type="ARBA" id="ARBA00031423"/>
    </source>
</evidence>
<dbReference type="PANTHER" id="PTHR32518:SF3">
    <property type="entry name" value="4-ALPHA-GLUCANOTRANSFERASE"/>
    <property type="match status" value="1"/>
</dbReference>
<comment type="catalytic activity">
    <reaction evidence="1">
        <text>Transfers a segment of a (1-&gt;4)-alpha-D-glucan to a new position in an acceptor, which may be glucose or a (1-&gt;4)-alpha-D-glucan.</text>
        <dbReference type="EC" id="2.4.1.25"/>
    </reaction>
</comment>
<dbReference type="Gene3D" id="2.60.40.10">
    <property type="entry name" value="Immunoglobulins"/>
    <property type="match status" value="2"/>
</dbReference>
<reference evidence="13 14" key="1">
    <citation type="submission" date="2018-04" db="EMBL/GenBank/DDBJ databases">
        <title>Genomic Encyclopedia of Archaeal and Bacterial Type Strains, Phase II (KMG-II): from individual species to whole genera.</title>
        <authorList>
            <person name="Goeker M."/>
        </authorList>
    </citation>
    <scope>NUCLEOTIDE SEQUENCE [LARGE SCALE GENOMIC DNA]</scope>
    <source>
        <strain evidence="13 14">DSM 28823</strain>
    </source>
</reference>
<evidence type="ECO:0000256" key="7">
    <source>
        <dbReference type="ARBA" id="ARBA00022676"/>
    </source>
</evidence>
<dbReference type="OrthoDB" id="9811841at2"/>
<evidence type="ECO:0000256" key="9">
    <source>
        <dbReference type="ARBA" id="ARBA00023277"/>
    </source>
</evidence>
<keyword evidence="14" id="KW-1185">Reference proteome</keyword>
<dbReference type="EMBL" id="QAAD01000032">
    <property type="protein sequence ID" value="PTN04332.1"/>
    <property type="molecule type" value="Genomic_DNA"/>
</dbReference>
<dbReference type="EC" id="2.4.1.25" evidence="4"/>
<evidence type="ECO:0000256" key="4">
    <source>
        <dbReference type="ARBA" id="ARBA00012560"/>
    </source>
</evidence>
<dbReference type="RefSeq" id="WP_107823883.1">
    <property type="nucleotide sequence ID" value="NZ_OY782574.1"/>
</dbReference>
<dbReference type="SMART" id="SM01065">
    <property type="entry name" value="CBM_2"/>
    <property type="match status" value="2"/>
</dbReference>
<evidence type="ECO:0000313" key="13">
    <source>
        <dbReference type="EMBL" id="PTN04332.1"/>
    </source>
</evidence>
<dbReference type="Pfam" id="PF02446">
    <property type="entry name" value="Glyco_hydro_77"/>
    <property type="match status" value="1"/>
</dbReference>
<proteinExistence type="inferred from homology"/>
<dbReference type="GO" id="GO:0005737">
    <property type="term" value="C:cytoplasm"/>
    <property type="evidence" value="ECO:0007669"/>
    <property type="project" value="UniProtKB-SubCell"/>
</dbReference>
<evidence type="ECO:0000259" key="12">
    <source>
        <dbReference type="PROSITE" id="PS51166"/>
    </source>
</evidence>
<dbReference type="SUPFAM" id="SSF49452">
    <property type="entry name" value="Starch-binding domain-like"/>
    <property type="match status" value="2"/>
</dbReference>
<dbReference type="InterPro" id="IPR013783">
    <property type="entry name" value="Ig-like_fold"/>
</dbReference>
<keyword evidence="8 13" id="KW-0808">Transferase</keyword>
<name>A0A2T5BX16_9BACT</name>
<feature type="domain" description="CBM20" evidence="12">
    <location>
        <begin position="127"/>
        <end position="245"/>
    </location>
</feature>
<gene>
    <name evidence="13" type="ORF">C8N47_1324</name>
</gene>
<dbReference type="InterPro" id="IPR013784">
    <property type="entry name" value="Carb-bd-like_fold"/>
</dbReference>
<comment type="caution">
    <text evidence="13">The sequence shown here is derived from an EMBL/GenBank/DDBJ whole genome shotgun (WGS) entry which is preliminary data.</text>
</comment>
<dbReference type="Pfam" id="PF00686">
    <property type="entry name" value="CBM_20"/>
    <property type="match status" value="2"/>
</dbReference>
<dbReference type="InterPro" id="IPR017853">
    <property type="entry name" value="GH"/>
</dbReference>
<comment type="subcellular location">
    <subcellularLocation>
        <location evidence="2">Cytoplasm</location>
    </subcellularLocation>
</comment>
<dbReference type="AlphaFoldDB" id="A0A2T5BX16"/>
<dbReference type="SUPFAM" id="SSF51445">
    <property type="entry name" value="(Trans)glycosidases"/>
    <property type="match status" value="1"/>
</dbReference>
<evidence type="ECO:0000256" key="3">
    <source>
        <dbReference type="ARBA" id="ARBA00005684"/>
    </source>
</evidence>
<protein>
    <recommendedName>
        <fullName evidence="5">4-alpha-glucanotransferase</fullName>
        <ecNumber evidence="4">2.4.1.25</ecNumber>
    </recommendedName>
    <alternativeName>
        <fullName evidence="10">Amylomaltase</fullName>
    </alternativeName>
    <alternativeName>
        <fullName evidence="11">Disproportionating enzyme</fullName>
    </alternativeName>
</protein>